<dbReference type="InterPro" id="IPR036812">
    <property type="entry name" value="NAD(P)_OxRdtase_dom_sf"/>
</dbReference>
<name>A0AAJ4XMJ6_9BASI</name>
<dbReference type="Proteomes" id="UP001294444">
    <property type="component" value="Unassembled WGS sequence"/>
</dbReference>
<organism evidence="1 2">
    <name type="scientific">Melanopsichium pennsylvanicum</name>
    <dbReference type="NCBI Taxonomy" id="63383"/>
    <lineage>
        <taxon>Eukaryota</taxon>
        <taxon>Fungi</taxon>
        <taxon>Dikarya</taxon>
        <taxon>Basidiomycota</taxon>
        <taxon>Ustilaginomycotina</taxon>
        <taxon>Ustilaginomycetes</taxon>
        <taxon>Ustilaginales</taxon>
        <taxon>Ustilaginaceae</taxon>
        <taxon>Melanopsichium</taxon>
    </lineage>
</organism>
<evidence type="ECO:0000313" key="1">
    <source>
        <dbReference type="EMBL" id="SNX85012.1"/>
    </source>
</evidence>
<protein>
    <submittedName>
        <fullName evidence="1">Uncharacterized protein</fullName>
    </submittedName>
</protein>
<dbReference type="SUPFAM" id="SSF51430">
    <property type="entry name" value="NAD(P)-linked oxidoreductase"/>
    <property type="match status" value="1"/>
</dbReference>
<reference evidence="1" key="1">
    <citation type="submission" date="2023-10" db="EMBL/GenBank/DDBJ databases">
        <authorList>
            <person name="Guldener U."/>
        </authorList>
    </citation>
    <scope>NUCLEOTIDE SEQUENCE</scope>
    <source>
        <strain evidence="1">Mp4</strain>
    </source>
</reference>
<dbReference type="Gene3D" id="3.20.20.100">
    <property type="entry name" value="NADP-dependent oxidoreductase domain"/>
    <property type="match status" value="1"/>
</dbReference>
<keyword evidence="2" id="KW-1185">Reference proteome</keyword>
<gene>
    <name evidence="1" type="ORF">MEPE_03721</name>
</gene>
<comment type="caution">
    <text evidence="1">The sequence shown here is derived from an EMBL/GenBank/DDBJ whole genome shotgun (WGS) entry which is preliminary data.</text>
</comment>
<evidence type="ECO:0000313" key="2">
    <source>
        <dbReference type="Proteomes" id="UP001294444"/>
    </source>
</evidence>
<dbReference type="AlphaFoldDB" id="A0AAJ4XMJ6"/>
<accession>A0AAJ4XMJ6</accession>
<dbReference type="EMBL" id="OAPG01000008">
    <property type="protein sequence ID" value="SNX85012.1"/>
    <property type="molecule type" value="Genomic_DNA"/>
</dbReference>
<sequence length="138" mass="15066">MYNMLPLLSETYKDAQGNQVQGKGLLKHVSVSKLGLSLIQEAVSIAPIACMELEISPWELKTFSQGNVDFCSSYLPTGKGTLLGDIQKVKDLLEGDMRCHVDRLNDDNLTQTVNLANKFKILAKGQKSEGTPTQLGLA</sequence>
<proteinExistence type="predicted"/>